<dbReference type="Pfam" id="PF00852">
    <property type="entry name" value="Glyco_transf_10"/>
    <property type="match status" value="1"/>
</dbReference>
<keyword evidence="11" id="KW-0325">Glycoprotein</keyword>
<keyword evidence="8" id="KW-1133">Transmembrane helix</keyword>
<dbReference type="InterPro" id="IPR001503">
    <property type="entry name" value="Glyco_trans_10"/>
</dbReference>
<gene>
    <name evidence="15" type="ORF">PAPOLLO_LOCUS24818</name>
</gene>
<evidence type="ECO:0000256" key="9">
    <source>
        <dbReference type="ARBA" id="ARBA00023034"/>
    </source>
</evidence>
<reference evidence="15" key="1">
    <citation type="submission" date="2021-04" db="EMBL/GenBank/DDBJ databases">
        <authorList>
            <person name="Tunstrom K."/>
        </authorList>
    </citation>
    <scope>NUCLEOTIDE SEQUENCE</scope>
</reference>
<dbReference type="Proteomes" id="UP000691718">
    <property type="component" value="Unassembled WGS sequence"/>
</dbReference>
<dbReference type="PANTHER" id="PTHR48438:SF1">
    <property type="entry name" value="ALPHA-(1,3)-FUCOSYLTRANSFERASE C-RELATED"/>
    <property type="match status" value="1"/>
</dbReference>
<comment type="similarity">
    <text evidence="3 12">Belongs to the glycosyltransferase 10 family.</text>
</comment>
<dbReference type="InterPro" id="IPR055270">
    <property type="entry name" value="Glyco_tran_10_C"/>
</dbReference>
<evidence type="ECO:0000313" key="15">
    <source>
        <dbReference type="EMBL" id="CAG5050516.1"/>
    </source>
</evidence>
<evidence type="ECO:0000256" key="12">
    <source>
        <dbReference type="RuleBase" id="RU003832"/>
    </source>
</evidence>
<dbReference type="GO" id="GO:0032580">
    <property type="term" value="C:Golgi cisterna membrane"/>
    <property type="evidence" value="ECO:0007669"/>
    <property type="project" value="UniProtKB-SubCell"/>
</dbReference>
<evidence type="ECO:0000259" key="14">
    <source>
        <dbReference type="Pfam" id="PF17039"/>
    </source>
</evidence>
<organism evidence="15 16">
    <name type="scientific">Parnassius apollo</name>
    <name type="common">Apollo butterfly</name>
    <name type="synonym">Papilio apollo</name>
    <dbReference type="NCBI Taxonomy" id="110799"/>
    <lineage>
        <taxon>Eukaryota</taxon>
        <taxon>Metazoa</taxon>
        <taxon>Ecdysozoa</taxon>
        <taxon>Arthropoda</taxon>
        <taxon>Hexapoda</taxon>
        <taxon>Insecta</taxon>
        <taxon>Pterygota</taxon>
        <taxon>Neoptera</taxon>
        <taxon>Endopterygota</taxon>
        <taxon>Lepidoptera</taxon>
        <taxon>Glossata</taxon>
        <taxon>Ditrysia</taxon>
        <taxon>Papilionoidea</taxon>
        <taxon>Papilionidae</taxon>
        <taxon>Parnassiinae</taxon>
        <taxon>Parnassini</taxon>
        <taxon>Parnassius</taxon>
        <taxon>Parnassius</taxon>
    </lineage>
</organism>
<keyword evidence="6 12" id="KW-0812">Transmembrane</keyword>
<dbReference type="EC" id="2.4.1.-" evidence="12"/>
<keyword evidence="16" id="KW-1185">Reference proteome</keyword>
<evidence type="ECO:0000256" key="6">
    <source>
        <dbReference type="ARBA" id="ARBA00022692"/>
    </source>
</evidence>
<keyword evidence="7" id="KW-0735">Signal-anchor</keyword>
<evidence type="ECO:0000256" key="11">
    <source>
        <dbReference type="ARBA" id="ARBA00023180"/>
    </source>
</evidence>
<dbReference type="EMBL" id="CAJQZP010001486">
    <property type="protein sequence ID" value="CAG5050516.1"/>
    <property type="molecule type" value="Genomic_DNA"/>
</dbReference>
<dbReference type="AlphaFoldDB" id="A0A8S3Y0W9"/>
<comment type="subcellular location">
    <subcellularLocation>
        <location evidence="1 12">Golgi apparatus</location>
        <location evidence="1 12">Golgi stack membrane</location>
        <topology evidence="1 12">Single-pass type II membrane protein</topology>
    </subcellularLocation>
</comment>
<evidence type="ECO:0000259" key="13">
    <source>
        <dbReference type="Pfam" id="PF00852"/>
    </source>
</evidence>
<comment type="pathway">
    <text evidence="2">Protein modification; protein glycosylation.</text>
</comment>
<evidence type="ECO:0000256" key="10">
    <source>
        <dbReference type="ARBA" id="ARBA00023136"/>
    </source>
</evidence>
<keyword evidence="9 12" id="KW-0333">Golgi apparatus</keyword>
<dbReference type="OrthoDB" id="427096at2759"/>
<keyword evidence="5 12" id="KW-0808">Transferase</keyword>
<dbReference type="Pfam" id="PF17039">
    <property type="entry name" value="Glyco_tran_10_N"/>
    <property type="match status" value="1"/>
</dbReference>
<comment type="caution">
    <text evidence="15">The sequence shown here is derived from an EMBL/GenBank/DDBJ whole genome shotgun (WGS) entry which is preliminary data.</text>
</comment>
<evidence type="ECO:0000256" key="8">
    <source>
        <dbReference type="ARBA" id="ARBA00022989"/>
    </source>
</evidence>
<dbReference type="FunFam" id="3.40.50.11660:FF:000002">
    <property type="entry name" value="Alpha-(1,3)-fucosyltransferase"/>
    <property type="match status" value="1"/>
</dbReference>
<evidence type="ECO:0000256" key="1">
    <source>
        <dbReference type="ARBA" id="ARBA00004447"/>
    </source>
</evidence>
<dbReference type="InterPro" id="IPR031481">
    <property type="entry name" value="Glyco_tran_10_N"/>
</dbReference>
<keyword evidence="10" id="KW-0472">Membrane</keyword>
<name>A0A8S3Y0W9_PARAO</name>
<evidence type="ECO:0000256" key="4">
    <source>
        <dbReference type="ARBA" id="ARBA00022676"/>
    </source>
</evidence>
<sequence>MHIFTSIFTYKRLTINKLIALVGFCAILLLIYQYDFYRETTGLSQVSRKNSEVNVWDSFPEVQLHREVINSFYEKRQTWTTSNLGTVLFKNVENYAFIKDYNENRTFVILIWKHWDWLQNRHLYSFGPTRVDVSLDGCSVKNCRFTKYEQDLKTADAVVVHLQHGQFPDSTKRTSHQKWVFLSDESPRNTFSLATRQPKLQELAHVFNWSMTYRSDSDVPVPYGRTQPLPEELSVQLAKKTTIDLIPNWNKKRRDVLVAILMSNCGVSHRMAYLKELRKHLDVDVHGRCSENHKNSCPGHFRSDCPIISEYLFYLVLENSMCREYLTEKAFYHAYYKGAIPIIMGPTVEDCEQLLPPNSFLHVDNYATPRDLAGEITRLSNDIPRLLTFHEWRRHFEILNEHGYFGSKSRHYCRLCEALNYNDAAVKVYDEDGLKKFLDPSSTCR</sequence>
<feature type="domain" description="Fucosyltransferase N-terminal" evidence="14">
    <location>
        <begin position="106"/>
        <end position="224"/>
    </location>
</feature>
<evidence type="ECO:0000256" key="3">
    <source>
        <dbReference type="ARBA" id="ARBA00008919"/>
    </source>
</evidence>
<evidence type="ECO:0000256" key="5">
    <source>
        <dbReference type="ARBA" id="ARBA00022679"/>
    </source>
</evidence>
<feature type="domain" description="Fucosyltransferase C-terminal" evidence="13">
    <location>
        <begin position="253"/>
        <end position="430"/>
    </location>
</feature>
<proteinExistence type="inferred from homology"/>
<evidence type="ECO:0000256" key="7">
    <source>
        <dbReference type="ARBA" id="ARBA00022968"/>
    </source>
</evidence>
<dbReference type="PANTHER" id="PTHR48438">
    <property type="entry name" value="ALPHA-(1,3)-FUCOSYLTRANSFERASE C-RELATED"/>
    <property type="match status" value="1"/>
</dbReference>
<evidence type="ECO:0000313" key="16">
    <source>
        <dbReference type="Proteomes" id="UP000691718"/>
    </source>
</evidence>
<accession>A0A8S3Y0W9</accession>
<protein>
    <recommendedName>
        <fullName evidence="12">Fucosyltransferase</fullName>
        <ecNumber evidence="12">2.4.1.-</ecNumber>
    </recommendedName>
</protein>
<dbReference type="GO" id="GO:0008417">
    <property type="term" value="F:fucosyltransferase activity"/>
    <property type="evidence" value="ECO:0007669"/>
    <property type="project" value="InterPro"/>
</dbReference>
<keyword evidence="4 12" id="KW-0328">Glycosyltransferase</keyword>
<evidence type="ECO:0000256" key="2">
    <source>
        <dbReference type="ARBA" id="ARBA00004922"/>
    </source>
</evidence>